<dbReference type="OrthoDB" id="5489421at2"/>
<accession>A0A2K9NAB0</accession>
<dbReference type="Proteomes" id="UP000234752">
    <property type="component" value="Chromosome eg_1"/>
</dbReference>
<keyword evidence="1 3" id="KW-0489">Methyltransferase</keyword>
<evidence type="ECO:0000256" key="2">
    <source>
        <dbReference type="ARBA" id="ARBA00022691"/>
    </source>
</evidence>
<dbReference type="AlphaFoldDB" id="A0A2K9NAB0"/>
<dbReference type="EMBL" id="CP025611">
    <property type="protein sequence ID" value="AUN30058.1"/>
    <property type="molecule type" value="Genomic_DNA"/>
</dbReference>
<dbReference type="PROSITE" id="PS00092">
    <property type="entry name" value="N6_MTASE"/>
    <property type="match status" value="1"/>
</dbReference>
<dbReference type="SUPFAM" id="SSF53335">
    <property type="entry name" value="S-adenosyl-L-methionine-dependent methyltransferases"/>
    <property type="match status" value="1"/>
</dbReference>
<evidence type="ECO:0000256" key="1">
    <source>
        <dbReference type="ARBA" id="ARBA00022603"/>
    </source>
</evidence>
<dbReference type="GO" id="GO:0003676">
    <property type="term" value="F:nucleic acid binding"/>
    <property type="evidence" value="ECO:0007669"/>
    <property type="project" value="InterPro"/>
</dbReference>
<dbReference type="RefSeq" id="WP_102111761.1">
    <property type="nucleotide sequence ID" value="NZ_BMGN01000020.1"/>
</dbReference>
<proteinExistence type="predicted"/>
<dbReference type="GO" id="GO:0008757">
    <property type="term" value="F:S-adenosylmethionine-dependent methyltransferase activity"/>
    <property type="evidence" value="ECO:0007669"/>
    <property type="project" value="UniProtKB-ARBA"/>
</dbReference>
<keyword evidence="4" id="KW-1185">Reference proteome</keyword>
<gene>
    <name evidence="3" type="ORF">C0V82_07305</name>
</gene>
<dbReference type="KEGG" id="ncb:C0V82_07305"/>
<dbReference type="PANTHER" id="PTHR47739">
    <property type="entry name" value="TRNA1(VAL) (ADENINE(37)-N6)-METHYLTRANSFERASE"/>
    <property type="match status" value="1"/>
</dbReference>
<protein>
    <submittedName>
        <fullName evidence="3">Methyltransferase</fullName>
    </submittedName>
</protein>
<name>A0A2K9NAB0_9PROT</name>
<dbReference type="InterPro" id="IPR050210">
    <property type="entry name" value="tRNA_Adenine-N(6)_MTase"/>
</dbReference>
<sequence length="248" mass="25573">MTGCGDIDATRLLGGRVTLFQPADGYRVAIDPVLLAAAVPAVAGQAVLELGCGTGAALLCLAARVPGLAVTGLEIQDLAAGLARRGAAESGLADRVTVLDGDVSAPPEGLRPNSFDHILANPPFWPTGRHTPSPSGHKANSHGEGAGDLAGFVRAALRLGKSRGTLTLIYPAERLDHLLSLLAGRFGDIRVLPFWPRAGLPAKRVIVSARRDARGPLTLLPGLVLHGEGQGYTPAVEAILRDAAPLPL</sequence>
<dbReference type="GO" id="GO:0032259">
    <property type="term" value="P:methylation"/>
    <property type="evidence" value="ECO:0007669"/>
    <property type="project" value="UniProtKB-KW"/>
</dbReference>
<evidence type="ECO:0000313" key="3">
    <source>
        <dbReference type="EMBL" id="AUN30058.1"/>
    </source>
</evidence>
<dbReference type="PANTHER" id="PTHR47739:SF1">
    <property type="entry name" value="TRNA1(VAL) (ADENINE(37)-N6)-METHYLTRANSFERASE"/>
    <property type="match status" value="1"/>
</dbReference>
<dbReference type="InterPro" id="IPR007848">
    <property type="entry name" value="Small_mtfrase_dom"/>
</dbReference>
<dbReference type="InterPro" id="IPR029063">
    <property type="entry name" value="SAM-dependent_MTases_sf"/>
</dbReference>
<dbReference type="InterPro" id="IPR002052">
    <property type="entry name" value="DNA_methylase_N6_adenine_CS"/>
</dbReference>
<dbReference type="PRINTS" id="PR00507">
    <property type="entry name" value="N12N6MTFRASE"/>
</dbReference>
<evidence type="ECO:0000313" key="4">
    <source>
        <dbReference type="Proteomes" id="UP000234752"/>
    </source>
</evidence>
<dbReference type="GO" id="GO:0008170">
    <property type="term" value="F:N-methyltransferase activity"/>
    <property type="evidence" value="ECO:0007669"/>
    <property type="project" value="UniProtKB-ARBA"/>
</dbReference>
<organism evidence="3 4">
    <name type="scientific">Niveispirillum cyanobacteriorum</name>
    <dbReference type="NCBI Taxonomy" id="1612173"/>
    <lineage>
        <taxon>Bacteria</taxon>
        <taxon>Pseudomonadati</taxon>
        <taxon>Pseudomonadota</taxon>
        <taxon>Alphaproteobacteria</taxon>
        <taxon>Rhodospirillales</taxon>
        <taxon>Azospirillaceae</taxon>
        <taxon>Niveispirillum</taxon>
    </lineage>
</organism>
<keyword evidence="2" id="KW-0949">S-adenosyl-L-methionine</keyword>
<keyword evidence="3" id="KW-0808">Transferase</keyword>
<dbReference type="Gene3D" id="3.40.50.150">
    <property type="entry name" value="Vaccinia Virus protein VP39"/>
    <property type="match status" value="1"/>
</dbReference>
<dbReference type="CDD" id="cd02440">
    <property type="entry name" value="AdoMet_MTases"/>
    <property type="match status" value="1"/>
</dbReference>
<dbReference type="Pfam" id="PF05175">
    <property type="entry name" value="MTS"/>
    <property type="match status" value="1"/>
</dbReference>
<reference evidence="3 4" key="1">
    <citation type="submission" date="2017-12" db="EMBL/GenBank/DDBJ databases">
        <title>Genomes of bacteria within cyanobacterial aggregates.</title>
        <authorList>
            <person name="Cai H."/>
        </authorList>
    </citation>
    <scope>NUCLEOTIDE SEQUENCE [LARGE SCALE GENOMIC DNA]</scope>
    <source>
        <strain evidence="3 4">TH16</strain>
    </source>
</reference>